<evidence type="ECO:0000256" key="1">
    <source>
        <dbReference type="SAM" id="MobiDB-lite"/>
    </source>
</evidence>
<evidence type="ECO:0000313" key="4">
    <source>
        <dbReference type="EMBL" id="KAG0143578.1"/>
    </source>
</evidence>
<dbReference type="InterPro" id="IPR056948">
    <property type="entry name" value="PNGaseA_N"/>
</dbReference>
<dbReference type="InterPro" id="IPR021102">
    <property type="entry name" value="PNGase_A"/>
</dbReference>
<gene>
    <name evidence="4" type="ORF">CROQUDRAFT_724471</name>
</gene>
<feature type="signal peptide" evidence="2">
    <location>
        <begin position="1"/>
        <end position="21"/>
    </location>
</feature>
<comment type="caution">
    <text evidence="4">The sequence shown here is derived from an EMBL/GenBank/DDBJ whole genome shotgun (WGS) entry which is preliminary data.</text>
</comment>
<reference evidence="4" key="1">
    <citation type="submission" date="2013-11" db="EMBL/GenBank/DDBJ databases">
        <title>Genome sequence of the fusiform rust pathogen reveals effectors for host alternation and coevolution with pine.</title>
        <authorList>
            <consortium name="DOE Joint Genome Institute"/>
            <person name="Smith K."/>
            <person name="Pendleton A."/>
            <person name="Kubisiak T."/>
            <person name="Anderson C."/>
            <person name="Salamov A."/>
            <person name="Aerts A."/>
            <person name="Riley R."/>
            <person name="Clum A."/>
            <person name="Lindquist E."/>
            <person name="Ence D."/>
            <person name="Campbell M."/>
            <person name="Kronenberg Z."/>
            <person name="Feau N."/>
            <person name="Dhillon B."/>
            <person name="Hamelin R."/>
            <person name="Burleigh J."/>
            <person name="Smith J."/>
            <person name="Yandell M."/>
            <person name="Nelson C."/>
            <person name="Grigoriev I."/>
            <person name="Davis J."/>
        </authorList>
    </citation>
    <scope>NUCLEOTIDE SEQUENCE</scope>
    <source>
        <strain evidence="4">G11</strain>
    </source>
</reference>
<dbReference type="OrthoDB" id="1612078at2759"/>
<sequence length="634" mass="69124">MADTSSFKILWSLFYLLGALAQAGQSNLLVTRQAQHRRGALQEFEVMAPPDVPRGGKPCEVVLLQHTFGWSYGKPAKVSYTPPTGCGKPGSWASVVFSLTTSSQGHQYDRLGLLYLDGVEVWRTSTAEPITKGVIWTVRRDMTRYMPLLAKPNELLFSINNILDQKLGLTGSYEVTLSASFYEPTPDYPAAKKQLDEIVTVGNTSGLFVEKIEQHLNFPQNIASAFVEIYASGASQEEFWYTNVPDQYIPRLDPTNTAGLVGRGAFREVQLWIDGILAGVVYPFPVVYTGGLMLTWWRPIAGIGAFEAPSFTLDITPFVPSLADGRTHNFTINVQGDGSGNQSTNTAWILSGSVGFSLDPSRKKTTGKILDHQTSTSVKTTPISQDTKGHLIFTTTASRDLELTAEVQTGSSAPQKVRVKQKLNYSNKQTWTSGGASQRVEQSSDGSTVSSYNDDQALSDSYTFPLDLTLEVQPGKNSQTLLNGRLSHGYTREETRPFSQAWNTEIATKQDSDGQLVFDKGGNALGGFGRTSQRYSYKDGRKEDYARDVEIYNVTHIVKDTISGSLAHPGSVDAGSADVAIADTASVNAPQRSLLGNQEAANFEGALYRTVRAQKLGASGAIPQAYLENQQSRA</sequence>
<dbReference type="Pfam" id="PF12222">
    <property type="entry name" value="PNGaseA"/>
    <property type="match status" value="1"/>
</dbReference>
<accession>A0A9P6NCU1</accession>
<evidence type="ECO:0000256" key="2">
    <source>
        <dbReference type="SAM" id="SignalP"/>
    </source>
</evidence>
<dbReference type="AlphaFoldDB" id="A0A9P6NCU1"/>
<keyword evidence="5" id="KW-1185">Reference proteome</keyword>
<dbReference type="PANTHER" id="PTHR31104">
    <property type="entry name" value="PEPTIDE-N4-(N-ACETYL-BETA-GLUCOSAMINYL)ASPARAGINE AMIDASE A PROTEIN"/>
    <property type="match status" value="1"/>
</dbReference>
<dbReference type="Proteomes" id="UP000886653">
    <property type="component" value="Unassembled WGS sequence"/>
</dbReference>
<evidence type="ECO:0000259" key="3">
    <source>
        <dbReference type="Pfam" id="PF12222"/>
    </source>
</evidence>
<feature type="chain" id="PRO_5040191987" description="Peptide N-acetyl-beta-D-glucosaminyl asparaginase amidase A N-terminal domain-containing protein" evidence="2">
    <location>
        <begin position="22"/>
        <end position="634"/>
    </location>
</feature>
<evidence type="ECO:0000313" key="5">
    <source>
        <dbReference type="Proteomes" id="UP000886653"/>
    </source>
</evidence>
<keyword evidence="2" id="KW-0732">Signal</keyword>
<feature type="region of interest" description="Disordered" evidence="1">
    <location>
        <begin position="429"/>
        <end position="454"/>
    </location>
</feature>
<dbReference type="Pfam" id="PF25156">
    <property type="entry name" value="PNGase_A_C"/>
    <property type="match status" value="1"/>
</dbReference>
<feature type="domain" description="Peptide N-acetyl-beta-D-glucosaminyl asparaginase amidase A N-terminal" evidence="3">
    <location>
        <begin position="56"/>
        <end position="374"/>
    </location>
</feature>
<name>A0A9P6NCU1_9BASI</name>
<organism evidence="4 5">
    <name type="scientific">Cronartium quercuum f. sp. fusiforme G11</name>
    <dbReference type="NCBI Taxonomy" id="708437"/>
    <lineage>
        <taxon>Eukaryota</taxon>
        <taxon>Fungi</taxon>
        <taxon>Dikarya</taxon>
        <taxon>Basidiomycota</taxon>
        <taxon>Pucciniomycotina</taxon>
        <taxon>Pucciniomycetes</taxon>
        <taxon>Pucciniales</taxon>
        <taxon>Coleosporiaceae</taxon>
        <taxon>Cronartium</taxon>
    </lineage>
</organism>
<proteinExistence type="predicted"/>
<protein>
    <recommendedName>
        <fullName evidence="3">Peptide N-acetyl-beta-D-glucosaminyl asparaginase amidase A N-terminal domain-containing protein</fullName>
    </recommendedName>
</protein>
<dbReference type="EMBL" id="MU167315">
    <property type="protein sequence ID" value="KAG0143578.1"/>
    <property type="molecule type" value="Genomic_DNA"/>
</dbReference>